<proteinExistence type="predicted"/>
<dbReference type="EMBL" id="JACHHB010000017">
    <property type="protein sequence ID" value="MBB5174807.1"/>
    <property type="molecule type" value="Genomic_DNA"/>
</dbReference>
<keyword evidence="4" id="KW-1185">Reference proteome</keyword>
<dbReference type="GO" id="GO:0016209">
    <property type="term" value="F:antioxidant activity"/>
    <property type="evidence" value="ECO:0007669"/>
    <property type="project" value="InterPro"/>
</dbReference>
<dbReference type="Pfam" id="PF00578">
    <property type="entry name" value="AhpC-TSA"/>
    <property type="match status" value="1"/>
</dbReference>
<dbReference type="Proteomes" id="UP000551878">
    <property type="component" value="Unassembled WGS sequence"/>
</dbReference>
<evidence type="ECO:0000313" key="3">
    <source>
        <dbReference type="EMBL" id="MBB5174807.1"/>
    </source>
</evidence>
<dbReference type="InterPro" id="IPR036249">
    <property type="entry name" value="Thioredoxin-like_sf"/>
</dbReference>
<accession>A0A840QU65</accession>
<dbReference type="InterPro" id="IPR000866">
    <property type="entry name" value="AhpC/TSA"/>
</dbReference>
<organism evidence="3 4">
    <name type="scientific">Texcoconibacillus texcoconensis</name>
    <dbReference type="NCBI Taxonomy" id="1095777"/>
    <lineage>
        <taxon>Bacteria</taxon>
        <taxon>Bacillati</taxon>
        <taxon>Bacillota</taxon>
        <taxon>Bacilli</taxon>
        <taxon>Bacillales</taxon>
        <taxon>Bacillaceae</taxon>
        <taxon>Texcoconibacillus</taxon>
    </lineage>
</organism>
<dbReference type="AlphaFoldDB" id="A0A840QU65"/>
<dbReference type="SUPFAM" id="SSF52833">
    <property type="entry name" value="Thioredoxin-like"/>
    <property type="match status" value="1"/>
</dbReference>
<dbReference type="Gene3D" id="3.40.30.10">
    <property type="entry name" value="Glutaredoxin"/>
    <property type="match status" value="1"/>
</dbReference>
<dbReference type="InterPro" id="IPR050553">
    <property type="entry name" value="Thioredoxin_ResA/DsbE_sf"/>
</dbReference>
<evidence type="ECO:0000313" key="4">
    <source>
        <dbReference type="Proteomes" id="UP000551878"/>
    </source>
</evidence>
<evidence type="ECO:0000259" key="2">
    <source>
        <dbReference type="PROSITE" id="PS51352"/>
    </source>
</evidence>
<comment type="caution">
    <text evidence="3">The sequence shown here is derived from an EMBL/GenBank/DDBJ whole genome shotgun (WGS) entry which is preliminary data.</text>
</comment>
<feature type="domain" description="Thioredoxin" evidence="2">
    <location>
        <begin position="33"/>
        <end position="170"/>
    </location>
</feature>
<protein>
    <submittedName>
        <fullName evidence="3">Peroxiredoxin</fullName>
    </submittedName>
</protein>
<reference evidence="3 4" key="1">
    <citation type="submission" date="2020-08" db="EMBL/GenBank/DDBJ databases">
        <title>Genomic Encyclopedia of Type Strains, Phase IV (KMG-IV): sequencing the most valuable type-strain genomes for metagenomic binning, comparative biology and taxonomic classification.</title>
        <authorList>
            <person name="Goeker M."/>
        </authorList>
    </citation>
    <scope>NUCLEOTIDE SEQUENCE [LARGE SCALE GENOMIC DNA]</scope>
    <source>
        <strain evidence="3 4">DSM 24696</strain>
    </source>
</reference>
<dbReference type="InterPro" id="IPR013766">
    <property type="entry name" value="Thioredoxin_domain"/>
</dbReference>
<dbReference type="PROSITE" id="PS51352">
    <property type="entry name" value="THIOREDOXIN_2"/>
    <property type="match status" value="1"/>
</dbReference>
<dbReference type="PANTHER" id="PTHR42852:SF1">
    <property type="entry name" value="THIOREDOXIN-LIKE PROTEIN YNEN"/>
    <property type="match status" value="1"/>
</dbReference>
<evidence type="ECO:0000256" key="1">
    <source>
        <dbReference type="ARBA" id="ARBA00023157"/>
    </source>
</evidence>
<dbReference type="CDD" id="cd02966">
    <property type="entry name" value="TlpA_like_family"/>
    <property type="match status" value="1"/>
</dbReference>
<name>A0A840QU65_9BACI</name>
<gene>
    <name evidence="3" type="ORF">HNQ41_003030</name>
</gene>
<sequence>MTRQKLLNMGIFTFAIGMLLVFVIGLQSQSSAVGIGDQAQSFELQDESGEIHDLDDHLGEKPIVLSFFTTWCSSCIVQAPDIAEFNEQYKNEVQFFYIVKGETQSTIEKYIEENDKKETYLLDFNLDVSDSYGVVGQPETIVIDSNGVIQEHFIGTVTRDLLITTVNGIE</sequence>
<dbReference type="PANTHER" id="PTHR42852">
    <property type="entry name" value="THIOL:DISULFIDE INTERCHANGE PROTEIN DSBE"/>
    <property type="match status" value="1"/>
</dbReference>
<dbReference type="RefSeq" id="WP_184665213.1">
    <property type="nucleotide sequence ID" value="NZ_JACHHB010000017.1"/>
</dbReference>
<keyword evidence="1" id="KW-1015">Disulfide bond</keyword>
<dbReference type="GO" id="GO:0016491">
    <property type="term" value="F:oxidoreductase activity"/>
    <property type="evidence" value="ECO:0007669"/>
    <property type="project" value="InterPro"/>
</dbReference>